<dbReference type="SUPFAM" id="SSF47336">
    <property type="entry name" value="ACP-like"/>
    <property type="match status" value="2"/>
</dbReference>
<feature type="domain" description="Carrier" evidence="7">
    <location>
        <begin position="958"/>
        <end position="1033"/>
    </location>
</feature>
<dbReference type="InterPro" id="IPR036291">
    <property type="entry name" value="NAD(P)-bd_dom_sf"/>
</dbReference>
<dbReference type="GO" id="GO:0031177">
    <property type="term" value="F:phosphopantetheine binding"/>
    <property type="evidence" value="ECO:0007669"/>
    <property type="project" value="TreeGrafter"/>
</dbReference>
<dbReference type="GO" id="GO:0044550">
    <property type="term" value="P:secondary metabolite biosynthetic process"/>
    <property type="evidence" value="ECO:0007669"/>
    <property type="project" value="TreeGrafter"/>
</dbReference>
<dbReference type="Gene3D" id="2.30.38.10">
    <property type="entry name" value="Luciferase, Domain 3"/>
    <property type="match status" value="2"/>
</dbReference>
<dbReference type="RefSeq" id="WP_238722507.1">
    <property type="nucleotide sequence ID" value="NZ_JAHQCW010000031.1"/>
</dbReference>
<dbReference type="Proteomes" id="UP000712157">
    <property type="component" value="Unassembled WGS sequence"/>
</dbReference>
<dbReference type="NCBIfam" id="TIGR01733">
    <property type="entry name" value="AA-adenyl-dom"/>
    <property type="match status" value="2"/>
</dbReference>
<evidence type="ECO:0000256" key="4">
    <source>
        <dbReference type="ARBA" id="ARBA00022598"/>
    </source>
</evidence>
<feature type="compositionally biased region" description="Basic and acidic residues" evidence="6">
    <location>
        <begin position="2198"/>
        <end position="2207"/>
    </location>
</feature>
<dbReference type="GO" id="GO:0005737">
    <property type="term" value="C:cytoplasm"/>
    <property type="evidence" value="ECO:0007669"/>
    <property type="project" value="TreeGrafter"/>
</dbReference>
<proteinExistence type="predicted"/>
<dbReference type="Pfam" id="PF13193">
    <property type="entry name" value="AMP-binding_C"/>
    <property type="match status" value="1"/>
</dbReference>
<dbReference type="PANTHER" id="PTHR45527">
    <property type="entry name" value="NONRIBOSOMAL PEPTIDE SYNTHETASE"/>
    <property type="match status" value="1"/>
</dbReference>
<evidence type="ECO:0000256" key="1">
    <source>
        <dbReference type="ARBA" id="ARBA00001957"/>
    </source>
</evidence>
<dbReference type="InterPro" id="IPR009081">
    <property type="entry name" value="PP-bd_ACP"/>
</dbReference>
<evidence type="ECO:0000259" key="7">
    <source>
        <dbReference type="PROSITE" id="PS50075"/>
    </source>
</evidence>
<dbReference type="EMBL" id="JAHQCW010000031">
    <property type="protein sequence ID" value="MBU9738269.1"/>
    <property type="molecule type" value="Genomic_DNA"/>
</dbReference>
<dbReference type="Gene3D" id="3.30.559.30">
    <property type="entry name" value="Nonribosomal peptide synthetase, condensation domain"/>
    <property type="match status" value="2"/>
</dbReference>
<feature type="region of interest" description="Disordered" evidence="6">
    <location>
        <begin position="2017"/>
        <end position="2041"/>
    </location>
</feature>
<dbReference type="InterPro" id="IPR025110">
    <property type="entry name" value="AMP-bd_C"/>
</dbReference>
<protein>
    <submittedName>
        <fullName evidence="8">Amino acid adenylation domain-containing protein</fullName>
    </submittedName>
</protein>
<dbReference type="Gene3D" id="3.30.559.10">
    <property type="entry name" value="Chloramphenicol acetyltransferase-like domain"/>
    <property type="match status" value="2"/>
</dbReference>
<accession>A0A949K143</accession>
<dbReference type="PANTHER" id="PTHR45527:SF1">
    <property type="entry name" value="FATTY ACID SYNTHASE"/>
    <property type="match status" value="1"/>
</dbReference>
<dbReference type="InterPro" id="IPR036736">
    <property type="entry name" value="ACP-like_sf"/>
</dbReference>
<keyword evidence="3" id="KW-0597">Phosphoprotein</keyword>
<dbReference type="GO" id="GO:0043041">
    <property type="term" value="P:amino acid activation for nonribosomal peptide biosynthetic process"/>
    <property type="evidence" value="ECO:0007669"/>
    <property type="project" value="TreeGrafter"/>
</dbReference>
<sequence length="2621" mass="292546">MVADGAALETKTFALSLSQQNIWNLEQAYPGTSINNISTTIRIQGRIDFNALQKSVNLVLASDGSLRTRIFRSGGGPVQYHAPYTKEVFPVLDFSHTSAKGMESWEHAVTREVIPLEDGPLYRFVLFRTGENSGGVLIKVHHIISDGWAQVLLCNRIGQTYLDLLSDKAVELEESPSYRLHVLEEQEYLKSSAYQKDLAYWSGVMRDAGEPSMIKQVKSAAVSPVGRRSSFRLPDVINHAIYSFCMQNRVAPFAVFYMALAIYFKRIGGADRFTIGVPIYNRSSFVSKQTTGMFVSTLPFISDIHEEWSFSEFNERLAENWYELLRHQKFPFEDIVRMAEDEQKLSGRLFHIALSYQDSTILKSKDTSVHFSGRWHYNGYQAEHLCIHLSNLEDNRRYSVDYDYLTQFYSDREIEDLHRCLLNILQEALYAQERPIYQLSVLGSEEREQVLYTFNRTLKAVPEEGLYRQFCRQVEEHPERAAAICDGARVSYRELEHMAYPVYEAIRQGGVMENALVAVFLPKKPELLAAMIGILRAGCAYLLLSTDQPEGRAVDILKQSGAKFLISEEKVLQEAGFRSIPVPVLDMGGLAENEGDPAACAQELPEDLAYVVYTSGSTGRPKGVEITRQNVSNFAQAMSGVYGKGAVLSICNVGFDAFMLESIVPLLNGRTIVLPKEEDTESPERIAGLITGYAVGFMALTPSRLTAFLKNDSFLEAMRSMESIVCGGEAFPGELLSKLQICSDAQIYNQYGPSEATVGVSMKLLNHTAQITAGPPMQNCRLYVLDDWMNPLPIGVYGNLYIGGACVGRGYRNEEQMTKESFLDNPFVLGDRIYRTGDTARWTPEGEIVLGGRTDRQLKLRGVRLEPQEIAACLSSHPKVKEAAVKVFADRSQEILAAYYTSREMLTEGELLAYAASYLPRYMLPTVIIRLDKIPLTSNGKVDESALPRPVSARETGKISTRLQEELLGIFRTVLEREDLDLESDYFLYGGNSLNAMQVIYEIENKTGHTMRIAELYACRNVRRLAEYLGDDGKAATGQMEADTKQINVMSVPGTLRKLTPAPKLERYPLMPIQQGIYVQSHFEDGQLAYHMPGAFSLPEDVDLNRLQQAFRDLIAWDPVLRTSFHQDPDGVYAYVKDQVPFDIPVLQGENREEVFGKFLRPFFLEEAPLLRAAYWHKPDGEWLFLVDMHHIIGDGLSTPLLIRRLDELYSGNRLPEAKVCYLDYAYEQMQGENDPDPACKEYWLENLNALPEALNLPADFARPHRFDYRGKVVTHRLPGPLSGECDAFCAAAGITSYTFFAAAFGLLLAKLSGKEDLVIGTPVSGRLRPQELDICGPFINTFPLRLQPKRGITVLEYMQAVQEAATGLLDHQRISQEEIIAMHKLPRSFSQNPLYQVMFSQRPLDAGEFKLAGETLAYHPIPMGTAKSDLTLETAKDKQGYFFCLEYAASLFLEETAAYFGRCLEQIVEQFIKNPDQTLYELYPVAHTDQMELVDEPNFTYTPYLNLPIHKIIERTAETDPDAAAVVFHGEKITRAQLLDRADEIAGLLAAAGAAGGDRIGLIMHRSPDLFAAMLGILKAGCAYVPMLPSYPEQRLKTMRETAGMRLILCDGRAKGMLPGELGCPLICVEPQKNGENGGTDAGKALSAGKFLDVPVKGSDLVNVMFTSGSTGRPKGVMLKHSSVSNLYVSIRELLERAAGPILCTTNVVFDSFIGESLFPLAMGKVIVLADEEEMMLPWKLADLIVHEDVEIFQVTPARLQMCLSNTSFCRAANSLRLVLLGGEVLMPSLLQKLHQVSDAVSINMYGPTEATVYMTMIEVFPEGHITIGRPLRNSRIYVLDENLRPVMPTACGELCLAGECLAAGYISRPDLTEKAFVPDPFAPGELMYRSGDIGRLRLDGSYDFQGRRDAQVKLNGQRVELDEISGAILDSGFVVQAATVPVAKPDGAMELCSFYQAKDGTRVDEEKLLGHLKKLLPPYMLPSRFVSIEKMPYTPSSKLDLQALKKMAATLEDTPPLKETSISETDAKTAGDRKEERNSIEEVKLAEKQIVKQEVKQTEKQIVKQEVKQTEKRIVQQEVKQTEKRIVQQVDKQKEIQNDIQKESSGSDCGRSVVSADVDSILQIWSEVLARKNLEADVSFFEQGGTSLAALSVLSRYYNHQWELSLQEFYENPSVIEQLQILNPSWKDQKIAENSKEPFRNRPEQAEATQEPEAARGPETAQEPEAARGPEATQEPEAAQVPKAVLQSGMDGNRPRSRQLGRVLLTGATGFMGAHLLHALIGAGAGTVLCLMRDGSRERLLERLSWYFGAGWIKSVSGRIKVIAGDISRPELGLSHMNYIDLVGRLDAIYNSAADVRHYASDAEEYISTNVTGVEHIIELAERSGAVLHHMSTCSVSGEQLVGLAGNAVFTEHDFDIGQDWQSNLYVKTKFLAEARVFDAIERGVDARIYRLGRLVGRCSDGTFQVNPDSNAFYLLLKGILALGVVPDTMADHLTDLTPVDYSADAVLALEGTQERVFHLMSPRQTRIEEIVRAILPDTRFVPEPEFEKRLSQCLANGYQADLMPLADFWHHIKAAPPVIEVSAEYTWQLLEKQGFHREIPGPGRLLQNFLFETQRHDG</sequence>
<dbReference type="PROSITE" id="PS50075">
    <property type="entry name" value="CARRIER"/>
    <property type="match status" value="2"/>
</dbReference>
<dbReference type="InterPro" id="IPR020845">
    <property type="entry name" value="AMP-binding_CS"/>
</dbReference>
<keyword evidence="2" id="KW-0596">Phosphopantetheine</keyword>
<dbReference type="Gene3D" id="3.30.300.30">
    <property type="match status" value="2"/>
</dbReference>
<dbReference type="InterPro" id="IPR000873">
    <property type="entry name" value="AMP-dep_synth/lig_dom"/>
</dbReference>
<dbReference type="Pfam" id="PF00550">
    <property type="entry name" value="PP-binding"/>
    <property type="match status" value="2"/>
</dbReference>
<dbReference type="Pfam" id="PF00501">
    <property type="entry name" value="AMP-binding"/>
    <property type="match status" value="2"/>
</dbReference>
<dbReference type="Gene3D" id="3.40.50.980">
    <property type="match status" value="4"/>
</dbReference>
<evidence type="ECO:0000256" key="6">
    <source>
        <dbReference type="SAM" id="MobiDB-lite"/>
    </source>
</evidence>
<dbReference type="Gene3D" id="3.40.50.720">
    <property type="entry name" value="NAD(P)-binding Rossmann-like Domain"/>
    <property type="match status" value="1"/>
</dbReference>
<evidence type="ECO:0000256" key="3">
    <source>
        <dbReference type="ARBA" id="ARBA00022553"/>
    </source>
</evidence>
<dbReference type="InterPro" id="IPR013120">
    <property type="entry name" value="FAR_NAD-bd"/>
</dbReference>
<name>A0A949K143_9FIRM</name>
<dbReference type="SUPFAM" id="SSF52777">
    <property type="entry name" value="CoA-dependent acyltransferases"/>
    <property type="match status" value="4"/>
</dbReference>
<dbReference type="Pfam" id="PF00668">
    <property type="entry name" value="Condensation"/>
    <property type="match status" value="2"/>
</dbReference>
<feature type="coiled-coil region" evidence="5">
    <location>
        <begin position="2050"/>
        <end position="2082"/>
    </location>
</feature>
<dbReference type="CDD" id="cd19531">
    <property type="entry name" value="LCL_NRPS-like"/>
    <property type="match status" value="1"/>
</dbReference>
<dbReference type="InterPro" id="IPR023213">
    <property type="entry name" value="CAT-like_dom_sf"/>
</dbReference>
<evidence type="ECO:0000256" key="2">
    <source>
        <dbReference type="ARBA" id="ARBA00022450"/>
    </source>
</evidence>
<evidence type="ECO:0000256" key="5">
    <source>
        <dbReference type="SAM" id="Coils"/>
    </source>
</evidence>
<dbReference type="InterPro" id="IPR001242">
    <property type="entry name" value="Condensation_dom"/>
</dbReference>
<dbReference type="SUPFAM" id="SSF56801">
    <property type="entry name" value="Acetyl-CoA synthetase-like"/>
    <property type="match status" value="2"/>
</dbReference>
<dbReference type="GO" id="GO:0016874">
    <property type="term" value="F:ligase activity"/>
    <property type="evidence" value="ECO:0007669"/>
    <property type="project" value="UniProtKB-KW"/>
</dbReference>
<feature type="compositionally biased region" description="Basic and acidic residues" evidence="6">
    <location>
        <begin position="2027"/>
        <end position="2041"/>
    </location>
</feature>
<gene>
    <name evidence="8" type="ORF">KTH89_17125</name>
</gene>
<comment type="cofactor">
    <cofactor evidence="1">
        <name>pantetheine 4'-phosphate</name>
        <dbReference type="ChEBI" id="CHEBI:47942"/>
    </cofactor>
</comment>
<keyword evidence="4" id="KW-0436">Ligase</keyword>
<organism evidence="8 9">
    <name type="scientific">Diplocloster agilis</name>
    <dbReference type="NCBI Taxonomy" id="2850323"/>
    <lineage>
        <taxon>Bacteria</taxon>
        <taxon>Bacillati</taxon>
        <taxon>Bacillota</taxon>
        <taxon>Clostridia</taxon>
        <taxon>Lachnospirales</taxon>
        <taxon>Lachnospiraceae</taxon>
        <taxon>Diplocloster</taxon>
    </lineage>
</organism>
<feature type="region of interest" description="Disordered" evidence="6">
    <location>
        <begin position="2198"/>
        <end position="2242"/>
    </location>
</feature>
<dbReference type="Gene3D" id="1.10.1200.10">
    <property type="entry name" value="ACP-like"/>
    <property type="match status" value="2"/>
</dbReference>
<reference evidence="8" key="1">
    <citation type="submission" date="2021-06" db="EMBL/GenBank/DDBJ databases">
        <title>Description of novel taxa of the family Lachnospiraceae.</title>
        <authorList>
            <person name="Chaplin A.V."/>
            <person name="Sokolova S.R."/>
            <person name="Pikina A.P."/>
            <person name="Korzhanova M."/>
            <person name="Belova V."/>
            <person name="Korostin D."/>
            <person name="Efimov B.A."/>
        </authorList>
    </citation>
    <scope>NUCLEOTIDE SEQUENCE</scope>
    <source>
        <strain evidence="8">ASD5720</strain>
    </source>
</reference>
<dbReference type="SUPFAM" id="SSF51735">
    <property type="entry name" value="NAD(P)-binding Rossmann-fold domains"/>
    <property type="match status" value="1"/>
</dbReference>
<dbReference type="GO" id="GO:0008610">
    <property type="term" value="P:lipid biosynthetic process"/>
    <property type="evidence" value="ECO:0007669"/>
    <property type="project" value="UniProtKB-ARBA"/>
</dbReference>
<keyword evidence="9" id="KW-1185">Reference proteome</keyword>
<evidence type="ECO:0000313" key="9">
    <source>
        <dbReference type="Proteomes" id="UP000712157"/>
    </source>
</evidence>
<dbReference type="PROSITE" id="PS00455">
    <property type="entry name" value="AMP_BINDING"/>
    <property type="match status" value="2"/>
</dbReference>
<dbReference type="Pfam" id="PF07993">
    <property type="entry name" value="NAD_binding_4"/>
    <property type="match status" value="1"/>
</dbReference>
<dbReference type="InterPro" id="IPR010071">
    <property type="entry name" value="AA_adenyl_dom"/>
</dbReference>
<feature type="domain" description="Carrier" evidence="7">
    <location>
        <begin position="2114"/>
        <end position="2188"/>
    </location>
</feature>
<comment type="caution">
    <text evidence="8">The sequence shown here is derived from an EMBL/GenBank/DDBJ whole genome shotgun (WGS) entry which is preliminary data.</text>
</comment>
<keyword evidence="5" id="KW-0175">Coiled coil</keyword>
<dbReference type="InterPro" id="IPR045851">
    <property type="entry name" value="AMP-bd_C_sf"/>
</dbReference>
<dbReference type="CDD" id="cd05930">
    <property type="entry name" value="A_NRPS"/>
    <property type="match status" value="2"/>
</dbReference>
<evidence type="ECO:0000313" key="8">
    <source>
        <dbReference type="EMBL" id="MBU9738269.1"/>
    </source>
</evidence>